<evidence type="ECO:0000256" key="9">
    <source>
        <dbReference type="PROSITE-ProRule" id="PRU00169"/>
    </source>
</evidence>
<keyword evidence="7" id="KW-0067">ATP-binding</keyword>
<dbReference type="Pfam" id="PF07695">
    <property type="entry name" value="7TMR-DISM_7TM"/>
    <property type="match status" value="1"/>
</dbReference>
<evidence type="ECO:0000256" key="8">
    <source>
        <dbReference type="ARBA" id="ARBA00023012"/>
    </source>
</evidence>
<dbReference type="Gene3D" id="1.10.287.130">
    <property type="match status" value="1"/>
</dbReference>
<evidence type="ECO:0000256" key="6">
    <source>
        <dbReference type="ARBA" id="ARBA00022777"/>
    </source>
</evidence>
<keyword evidence="14" id="KW-1185">Reference proteome</keyword>
<dbReference type="Pfam" id="PF06580">
    <property type="entry name" value="His_kinase"/>
    <property type="match status" value="1"/>
</dbReference>
<dbReference type="SMART" id="SM00387">
    <property type="entry name" value="HATPase_c"/>
    <property type="match status" value="2"/>
</dbReference>
<dbReference type="InterPro" id="IPR004358">
    <property type="entry name" value="Sig_transdc_His_kin-like_C"/>
</dbReference>
<feature type="modified residue" description="4-aspartylphosphate" evidence="9">
    <location>
        <position position="759"/>
    </location>
</feature>
<dbReference type="GO" id="GO:0005524">
    <property type="term" value="F:ATP binding"/>
    <property type="evidence" value="ECO:0007669"/>
    <property type="project" value="UniProtKB-KW"/>
</dbReference>
<feature type="domain" description="Response regulatory" evidence="12">
    <location>
        <begin position="709"/>
        <end position="826"/>
    </location>
</feature>
<keyword evidence="5" id="KW-0547">Nucleotide-binding</keyword>
<keyword evidence="6 13" id="KW-0418">Kinase</keyword>
<evidence type="ECO:0000256" key="10">
    <source>
        <dbReference type="SAM" id="Phobius"/>
    </source>
</evidence>
<dbReference type="PROSITE" id="PS50109">
    <property type="entry name" value="HIS_KIN"/>
    <property type="match status" value="2"/>
</dbReference>
<dbReference type="Proteomes" id="UP000093309">
    <property type="component" value="Unassembled WGS sequence"/>
</dbReference>
<evidence type="ECO:0000256" key="3">
    <source>
        <dbReference type="ARBA" id="ARBA00022553"/>
    </source>
</evidence>
<gene>
    <name evidence="13" type="ORF">A8709_05710</name>
</gene>
<keyword evidence="3 9" id="KW-0597">Phosphoprotein</keyword>
<dbReference type="PANTHER" id="PTHR43547:SF2">
    <property type="entry name" value="HYBRID SIGNAL TRANSDUCTION HISTIDINE KINASE C"/>
    <property type="match status" value="1"/>
</dbReference>
<dbReference type="SUPFAM" id="SSF47384">
    <property type="entry name" value="Homodimeric domain of signal transducing histidine kinase"/>
    <property type="match status" value="1"/>
</dbReference>
<dbReference type="InterPro" id="IPR036890">
    <property type="entry name" value="HATPase_C_sf"/>
</dbReference>
<keyword evidence="4" id="KW-0808">Transferase</keyword>
<dbReference type="Gene3D" id="3.40.50.2300">
    <property type="match status" value="1"/>
</dbReference>
<dbReference type="PRINTS" id="PR00344">
    <property type="entry name" value="BCTRLSENSOR"/>
</dbReference>
<organism evidence="13 14">
    <name type="scientific">Paenibacillus pectinilyticus</name>
    <dbReference type="NCBI Taxonomy" id="512399"/>
    <lineage>
        <taxon>Bacteria</taxon>
        <taxon>Bacillati</taxon>
        <taxon>Bacillota</taxon>
        <taxon>Bacilli</taxon>
        <taxon>Bacillales</taxon>
        <taxon>Paenibacillaceae</taxon>
        <taxon>Paenibacillus</taxon>
    </lineage>
</organism>
<protein>
    <recommendedName>
        <fullName evidence="2">histidine kinase</fullName>
        <ecNumber evidence="2">2.7.13.3</ecNumber>
    </recommendedName>
</protein>
<dbReference type="Gene3D" id="2.60.120.260">
    <property type="entry name" value="Galactose-binding domain-like"/>
    <property type="match status" value="1"/>
</dbReference>
<dbReference type="SUPFAM" id="SSF49785">
    <property type="entry name" value="Galactose-binding domain-like"/>
    <property type="match status" value="1"/>
</dbReference>
<proteinExistence type="predicted"/>
<evidence type="ECO:0000259" key="12">
    <source>
        <dbReference type="PROSITE" id="PS50110"/>
    </source>
</evidence>
<dbReference type="EC" id="2.7.13.3" evidence="2"/>
<dbReference type="InterPro" id="IPR011623">
    <property type="entry name" value="7TMR_DISM_rcpt_extracell_dom1"/>
</dbReference>
<accession>A0A1C0ZSZ0</accession>
<name>A0A1C0ZSZ0_9BACL</name>
<comment type="catalytic activity">
    <reaction evidence="1">
        <text>ATP + protein L-histidine = ADP + protein N-phospho-L-histidine.</text>
        <dbReference type="EC" id="2.7.13.3"/>
    </reaction>
</comment>
<feature type="transmembrane region" description="Helical" evidence="10">
    <location>
        <begin position="288"/>
        <end position="307"/>
    </location>
</feature>
<dbReference type="EMBL" id="LYPC01000028">
    <property type="protein sequence ID" value="OCT11177.1"/>
    <property type="molecule type" value="Genomic_DNA"/>
</dbReference>
<evidence type="ECO:0000256" key="4">
    <source>
        <dbReference type="ARBA" id="ARBA00022679"/>
    </source>
</evidence>
<dbReference type="GO" id="GO:0016020">
    <property type="term" value="C:membrane"/>
    <property type="evidence" value="ECO:0007669"/>
    <property type="project" value="InterPro"/>
</dbReference>
<dbReference type="Pfam" id="PF00072">
    <property type="entry name" value="Response_reg"/>
    <property type="match status" value="1"/>
</dbReference>
<reference evidence="14" key="1">
    <citation type="submission" date="2016-05" db="EMBL/GenBank/DDBJ databases">
        <title>Paenibacillus oryzae. sp. nov., isolated from the rice root.</title>
        <authorList>
            <person name="Zhang J."/>
            <person name="Zhang X."/>
        </authorList>
    </citation>
    <scope>NUCLEOTIDE SEQUENCE [LARGE SCALE GENOMIC DNA]</scope>
    <source>
        <strain evidence="14">KCTC13222</strain>
    </source>
</reference>
<dbReference type="InterPro" id="IPR008979">
    <property type="entry name" value="Galactose-bd-like_sf"/>
</dbReference>
<sequence>MKCNGTTEKGRISVRGFRKIIGIGLVFSLSILLFMGIYAQMVPHQNMETAKRGVLDLTNYDFHKLGVVTLNGDWEFYEGKLLEPADFQKGLLTDVAYLNVPERWNGKTKEGGMSRKGYGTYRLIVSVKDADEIYGLKLRSIRMSHRLYIDGKLAGESGLPATSKEANLPGNTPYSTFFHANIKDIEIILQVSNYEYLTGGIVNAIQFGLHADISKLNSLLIGSDLAIIMMLVMFGAYHLSLYILRSRDKTYLLSGLYLLSTAGVYALYGEKLFQRLLPEMPFEIVYKMLDVFEFLSSMLIILFFCSIHHQLISRKKMKLLIAPIILILAAIIVLPYSLYNEMRDIFFLYIGFVPIAILFRMIYLFFRSEKGTYERKELGLFIVAIIALLASLIDGVLYSESTISSDIWHKVGIIGFITLMNLLLAVRLTNAYEKTELLTHRLTVSNQLKDEFLMHTSHEIKTPLHGIMNITSSLLDDDEHNLSARQKQNLWLVKDTSVKLSMLMQDLIDVTRLKHGELRLLMTVVDVRAVTQIVFDVLQFELAGKTVQLDNQVPTDMWVQADENRLRQIMYNLVHNAMKHTEKGVIRVSASAVDDYIHITVEDTGTGIPLDKYPKVFVYFEQQEHVLPEDGYTGMGVGLYISRKLVERMGGDIRIDWSEVGQGTRMMFKLPTALDYIPVNQERSIADFYQQRDVNDTDSLDIMEAHAHTILIVDDEASNIYTLLNILKRQRYNVIAAFSAKEALVKMSEHPQIDLVILDVMMPGISGIELCRLLRAQHSILDLPILFATVKDTSQDIALGFSAGANDYVTKPFEAETLVARIQTLIAMKTSIQEAIRNELAFHQAQIKPHFLYNALSSVISFCYTDGEKAAYLLSKLSQFLRYILDMDRNDLFVSLHRELELIDAYVEIEKARYGERFEFICYVDESLKHLSIPSLSIQPFVENAIRHGLFEKDGYGTVTLTIQEGDRYLLVTVQDNGIGIPDDLLYQMASGERGSGGIAIMNIRKRLDNLPGASLTISSEMGRGTKVTMYLPLNGRDQDTIDERWEELV</sequence>
<feature type="transmembrane region" description="Helical" evidence="10">
    <location>
        <begin position="225"/>
        <end position="244"/>
    </location>
</feature>
<evidence type="ECO:0000256" key="2">
    <source>
        <dbReference type="ARBA" id="ARBA00012438"/>
    </source>
</evidence>
<dbReference type="InterPro" id="IPR003594">
    <property type="entry name" value="HATPase_dom"/>
</dbReference>
<feature type="transmembrane region" description="Helical" evidence="10">
    <location>
        <begin position="345"/>
        <end position="366"/>
    </location>
</feature>
<dbReference type="InterPro" id="IPR011006">
    <property type="entry name" value="CheY-like_superfamily"/>
</dbReference>
<keyword evidence="10" id="KW-0812">Transmembrane</keyword>
<keyword evidence="8" id="KW-0902">Two-component regulatory system</keyword>
<dbReference type="Gene3D" id="3.30.565.10">
    <property type="entry name" value="Histidine kinase-like ATPase, C-terminal domain"/>
    <property type="match status" value="2"/>
</dbReference>
<dbReference type="STRING" id="512399.A8709_05710"/>
<dbReference type="InterPro" id="IPR005467">
    <property type="entry name" value="His_kinase_dom"/>
</dbReference>
<feature type="transmembrane region" description="Helical" evidence="10">
    <location>
        <begin position="378"/>
        <end position="399"/>
    </location>
</feature>
<dbReference type="SMART" id="SM00388">
    <property type="entry name" value="HisKA"/>
    <property type="match status" value="1"/>
</dbReference>
<keyword evidence="10" id="KW-1133">Transmembrane helix</keyword>
<feature type="transmembrane region" description="Helical" evidence="10">
    <location>
        <begin position="251"/>
        <end position="268"/>
    </location>
</feature>
<dbReference type="SMART" id="SM00448">
    <property type="entry name" value="REC"/>
    <property type="match status" value="1"/>
</dbReference>
<dbReference type="InterPro" id="IPR003661">
    <property type="entry name" value="HisK_dim/P_dom"/>
</dbReference>
<evidence type="ECO:0000256" key="5">
    <source>
        <dbReference type="ARBA" id="ARBA00022741"/>
    </source>
</evidence>
<dbReference type="SUPFAM" id="SSF55874">
    <property type="entry name" value="ATPase domain of HSP90 chaperone/DNA topoisomerase II/histidine kinase"/>
    <property type="match status" value="2"/>
</dbReference>
<dbReference type="InterPro" id="IPR036097">
    <property type="entry name" value="HisK_dim/P_sf"/>
</dbReference>
<dbReference type="SUPFAM" id="SSF52172">
    <property type="entry name" value="CheY-like"/>
    <property type="match status" value="1"/>
</dbReference>
<feature type="transmembrane region" description="Helical" evidence="10">
    <location>
        <begin position="319"/>
        <end position="339"/>
    </location>
</feature>
<dbReference type="CDD" id="cd00082">
    <property type="entry name" value="HisKA"/>
    <property type="match status" value="1"/>
</dbReference>
<feature type="transmembrane region" description="Helical" evidence="10">
    <location>
        <begin position="20"/>
        <end position="39"/>
    </location>
</feature>
<dbReference type="Pfam" id="PF00512">
    <property type="entry name" value="HisKA"/>
    <property type="match status" value="1"/>
</dbReference>
<evidence type="ECO:0000256" key="1">
    <source>
        <dbReference type="ARBA" id="ARBA00000085"/>
    </source>
</evidence>
<feature type="domain" description="Histidine kinase" evidence="11">
    <location>
        <begin position="455"/>
        <end position="674"/>
    </location>
</feature>
<keyword evidence="10" id="KW-0472">Membrane</keyword>
<dbReference type="InterPro" id="IPR010559">
    <property type="entry name" value="Sig_transdc_His_kin_internal"/>
</dbReference>
<feature type="domain" description="Histidine kinase" evidence="11">
    <location>
        <begin position="938"/>
        <end position="1036"/>
    </location>
</feature>
<evidence type="ECO:0000313" key="14">
    <source>
        <dbReference type="Proteomes" id="UP000093309"/>
    </source>
</evidence>
<dbReference type="PROSITE" id="PS50110">
    <property type="entry name" value="RESPONSE_REGULATORY"/>
    <property type="match status" value="1"/>
</dbReference>
<evidence type="ECO:0000313" key="13">
    <source>
        <dbReference type="EMBL" id="OCT11177.1"/>
    </source>
</evidence>
<evidence type="ECO:0000256" key="7">
    <source>
        <dbReference type="ARBA" id="ARBA00022840"/>
    </source>
</evidence>
<dbReference type="AlphaFoldDB" id="A0A1C0ZSZ0"/>
<dbReference type="Pfam" id="PF02518">
    <property type="entry name" value="HATPase_c"/>
    <property type="match status" value="2"/>
</dbReference>
<dbReference type="GO" id="GO:0000155">
    <property type="term" value="F:phosphorelay sensor kinase activity"/>
    <property type="evidence" value="ECO:0007669"/>
    <property type="project" value="InterPro"/>
</dbReference>
<comment type="caution">
    <text evidence="13">The sequence shown here is derived from an EMBL/GenBank/DDBJ whole genome shotgun (WGS) entry which is preliminary data.</text>
</comment>
<evidence type="ECO:0000259" key="11">
    <source>
        <dbReference type="PROSITE" id="PS50109"/>
    </source>
</evidence>
<dbReference type="InterPro" id="IPR001789">
    <property type="entry name" value="Sig_transdc_resp-reg_receiver"/>
</dbReference>
<dbReference type="PANTHER" id="PTHR43547">
    <property type="entry name" value="TWO-COMPONENT HISTIDINE KINASE"/>
    <property type="match status" value="1"/>
</dbReference>